<dbReference type="EMBL" id="HE978322">
    <property type="protein sequence ID" value="CCK71915.1"/>
    <property type="molecule type" value="Genomic_DNA"/>
</dbReference>
<dbReference type="eggNOG" id="ENOG502SWT8">
    <property type="taxonomic scope" value="Eukaryota"/>
</dbReference>
<proteinExistence type="predicted"/>
<dbReference type="KEGG" id="kng:KNAG_0I01240"/>
<evidence type="ECO:0000256" key="1">
    <source>
        <dbReference type="ARBA" id="ARBA00004496"/>
    </source>
</evidence>
<dbReference type="Proteomes" id="UP000006310">
    <property type="component" value="Chromosome 9"/>
</dbReference>
<organism evidence="4 5">
    <name type="scientific">Huiozyma naganishii (strain ATCC MYA-139 / BCRC 22969 / CBS 8797 / KCTC 17520 / NBRC 10181 / NCYC 3082 / Yp74L-3)</name>
    <name type="common">Yeast</name>
    <name type="synonym">Kazachstania naganishii</name>
    <dbReference type="NCBI Taxonomy" id="1071383"/>
    <lineage>
        <taxon>Eukaryota</taxon>
        <taxon>Fungi</taxon>
        <taxon>Dikarya</taxon>
        <taxon>Ascomycota</taxon>
        <taxon>Saccharomycotina</taxon>
        <taxon>Saccharomycetes</taxon>
        <taxon>Saccharomycetales</taxon>
        <taxon>Saccharomycetaceae</taxon>
        <taxon>Huiozyma</taxon>
    </lineage>
</organism>
<reference evidence="5" key="2">
    <citation type="submission" date="2012-08" db="EMBL/GenBank/DDBJ databases">
        <title>Genome sequence of Kazachstania naganishii.</title>
        <authorList>
            <person name="Gordon J.L."/>
            <person name="Armisen D."/>
            <person name="Proux-Wera E."/>
            <person name="OhEigeartaigh S.S."/>
            <person name="Byrne K.P."/>
            <person name="Wolfe K.H."/>
        </authorList>
    </citation>
    <scope>NUCLEOTIDE SEQUENCE [LARGE SCALE GENOMIC DNA]</scope>
    <source>
        <strain evidence="5">ATCC MYA-139 / BCRC 22969 / CBS 8797 / CCRC 22969 / KCTC 17520 / NBRC 10181 / NCYC 3082</strain>
    </source>
</reference>
<sequence>MNSHGEQDPIQHGSSLPVTADQQASTINDPRAMNTSDSSSAINKQASTAQNSDALAHHLGNLNIDSDSSNLTSTPPTEHVANVSNDPNMAGSSNDGSHVTPPLGHVPPQFTPTGINNIPNPGHSSQNIPYPPYNYVPPAPYVQYPYQQQQAYSAYGPSASVLSVQIPDPNIPNALNPTSPNSLSFITSATGFDLWIQQLINHLRNKGYADLVPDKFGTTKRYATDGEELGITWLFTHYVKKEYYPNWIPTMKGSDLSEYDIIQTAMTKHIQKHDPGQTAWEISQLTFGPSEPAITFIGRVRRLVRYLPPDMTPLLDTLIKNGILVALKDPIQQYLLAYVWLVQRQS</sequence>
<dbReference type="OMA" id="TQEANDI"/>
<reference evidence="4 5" key="1">
    <citation type="journal article" date="2011" name="Proc. Natl. Acad. Sci. U.S.A.">
        <title>Evolutionary erosion of yeast sex chromosomes by mating-type switching accidents.</title>
        <authorList>
            <person name="Gordon J.L."/>
            <person name="Armisen D."/>
            <person name="Proux-Wera E."/>
            <person name="Oheigeartaigh S.S."/>
            <person name="Byrne K.P."/>
            <person name="Wolfe K.H."/>
        </authorList>
    </citation>
    <scope>NUCLEOTIDE SEQUENCE [LARGE SCALE GENOMIC DNA]</scope>
    <source>
        <strain evidence="5">ATCC MYA-139 / BCRC 22969 / CBS 8797 / CCRC 22969 / KCTC 17520 / NBRC 10181 / NCYC 3082</strain>
    </source>
</reference>
<feature type="compositionally biased region" description="Polar residues" evidence="3">
    <location>
        <begin position="12"/>
        <end position="53"/>
    </location>
</feature>
<dbReference type="AlphaFoldDB" id="J7RAL0"/>
<dbReference type="RefSeq" id="XP_022466160.1">
    <property type="nucleotide sequence ID" value="XM_022609801.1"/>
</dbReference>
<gene>
    <name evidence="4" type="primary">KNAG0I01240</name>
    <name evidence="4" type="ordered locus">KNAG_0I01240</name>
</gene>
<dbReference type="GO" id="GO:0003723">
    <property type="term" value="F:RNA binding"/>
    <property type="evidence" value="ECO:0007669"/>
    <property type="project" value="InterPro"/>
</dbReference>
<evidence type="ECO:0000256" key="2">
    <source>
        <dbReference type="ARBA" id="ARBA00022490"/>
    </source>
</evidence>
<dbReference type="GO" id="GO:0005737">
    <property type="term" value="C:cytoplasm"/>
    <property type="evidence" value="ECO:0007669"/>
    <property type="project" value="UniProtKB-SubCell"/>
</dbReference>
<keyword evidence="5" id="KW-1185">Reference proteome</keyword>
<dbReference type="GeneID" id="34527658"/>
<name>J7RAL0_HUIN7</name>
<evidence type="ECO:0000256" key="3">
    <source>
        <dbReference type="SAM" id="MobiDB-lite"/>
    </source>
</evidence>
<dbReference type="HOGENOM" id="CLU_062359_0_0_1"/>
<accession>J7RAL0</accession>
<feature type="region of interest" description="Disordered" evidence="3">
    <location>
        <begin position="1"/>
        <end position="101"/>
    </location>
</feature>
<protein>
    <submittedName>
        <fullName evidence="4">Uncharacterized protein</fullName>
    </submittedName>
</protein>
<comment type="subcellular location">
    <subcellularLocation>
        <location evidence="1">Cytoplasm</location>
    </subcellularLocation>
</comment>
<dbReference type="OrthoDB" id="10636989at2759"/>
<dbReference type="InterPro" id="IPR015820">
    <property type="entry name" value="TYA"/>
</dbReference>
<keyword evidence="2" id="KW-0963">Cytoplasm</keyword>
<evidence type="ECO:0000313" key="4">
    <source>
        <dbReference type="EMBL" id="CCK71915.1"/>
    </source>
</evidence>
<dbReference type="Pfam" id="PF01021">
    <property type="entry name" value="TYA"/>
    <property type="match status" value="1"/>
</dbReference>
<feature type="compositionally biased region" description="Polar residues" evidence="3">
    <location>
        <begin position="63"/>
        <end position="97"/>
    </location>
</feature>
<evidence type="ECO:0000313" key="5">
    <source>
        <dbReference type="Proteomes" id="UP000006310"/>
    </source>
</evidence>